<feature type="region of interest" description="Disordered" evidence="1">
    <location>
        <begin position="339"/>
        <end position="379"/>
    </location>
</feature>
<reference evidence="4" key="2">
    <citation type="submission" date="2023-05" db="EMBL/GenBank/DDBJ databases">
        <authorList>
            <consortium name="Lawrence Berkeley National Laboratory"/>
            <person name="Steindorff A."/>
            <person name="Hensen N."/>
            <person name="Bonometti L."/>
            <person name="Westerberg I."/>
            <person name="Brannstrom I.O."/>
            <person name="Guillou S."/>
            <person name="Cros-Aarteil S."/>
            <person name="Calhoun S."/>
            <person name="Haridas S."/>
            <person name="Kuo A."/>
            <person name="Mondo S."/>
            <person name="Pangilinan J."/>
            <person name="Riley R."/>
            <person name="Labutti K."/>
            <person name="Andreopoulos B."/>
            <person name="Lipzen A."/>
            <person name="Chen C."/>
            <person name="Yanf M."/>
            <person name="Daum C."/>
            <person name="Ng V."/>
            <person name="Clum A."/>
            <person name="Ohm R."/>
            <person name="Martin F."/>
            <person name="Silar P."/>
            <person name="Natvig D."/>
            <person name="Lalanne C."/>
            <person name="Gautier V."/>
            <person name="Ament-Velasquez S.L."/>
            <person name="Kruys A."/>
            <person name="Hutchinson M.I."/>
            <person name="Powell A.J."/>
            <person name="Barry K."/>
            <person name="Miller A.N."/>
            <person name="Grigoriev I.V."/>
            <person name="Debuchy R."/>
            <person name="Gladieux P."/>
            <person name="Thoren M.H."/>
            <person name="Johannesson H."/>
        </authorList>
    </citation>
    <scope>NUCLEOTIDE SEQUENCE</scope>
    <source>
        <strain evidence="4">PSN293</strain>
    </source>
</reference>
<sequence>MRIKDERHWACLLLATTIFIRTTRAADAVCYDTWGTENKDLVPCSSDDSTKTTSCCAKGDYCLSNGLCLSTSVNNLMTQQGCTDKNWSEPCNRICGVNSSNNQTASSKSSRRKQRRDHAELNIRNQPNDDVGIALMPCINSWNGLGNVRYCCETDAIQCCQNAKWTSIPPGTLIRGSVPTSIPTTQATSDPPSKPSPPANQTPAAASNSEPTTDTTASSSDQAESTALRVGVGVGLGIGIPILIMLIVMVVILLRQYKKQSAAADLAALPRTMTPFRMVDTRRSSTVGSLHRHMSSRTTRAAAGPLEEWPPSNMEWGSPSTMSDRGVLLSPVLPLQRPLSPTPLAEMDGERPQVSPISVTRSSKPKVEQLELPLGADVE</sequence>
<evidence type="ECO:0000256" key="3">
    <source>
        <dbReference type="SAM" id="SignalP"/>
    </source>
</evidence>
<evidence type="ECO:0000313" key="4">
    <source>
        <dbReference type="EMBL" id="KAK4215591.1"/>
    </source>
</evidence>
<keyword evidence="2" id="KW-0472">Membrane</keyword>
<name>A0AAN6YBH9_9PEZI</name>
<dbReference type="EMBL" id="MU858078">
    <property type="protein sequence ID" value="KAK4215591.1"/>
    <property type="molecule type" value="Genomic_DNA"/>
</dbReference>
<reference evidence="4" key="1">
    <citation type="journal article" date="2023" name="Mol. Phylogenet. Evol.">
        <title>Genome-scale phylogeny and comparative genomics of the fungal order Sordariales.</title>
        <authorList>
            <person name="Hensen N."/>
            <person name="Bonometti L."/>
            <person name="Westerberg I."/>
            <person name="Brannstrom I.O."/>
            <person name="Guillou S."/>
            <person name="Cros-Aarteil S."/>
            <person name="Calhoun S."/>
            <person name="Haridas S."/>
            <person name="Kuo A."/>
            <person name="Mondo S."/>
            <person name="Pangilinan J."/>
            <person name="Riley R."/>
            <person name="LaButti K."/>
            <person name="Andreopoulos B."/>
            <person name="Lipzen A."/>
            <person name="Chen C."/>
            <person name="Yan M."/>
            <person name="Daum C."/>
            <person name="Ng V."/>
            <person name="Clum A."/>
            <person name="Steindorff A."/>
            <person name="Ohm R.A."/>
            <person name="Martin F."/>
            <person name="Silar P."/>
            <person name="Natvig D.O."/>
            <person name="Lalanne C."/>
            <person name="Gautier V."/>
            <person name="Ament-Velasquez S.L."/>
            <person name="Kruys A."/>
            <person name="Hutchinson M.I."/>
            <person name="Powell A.J."/>
            <person name="Barry K."/>
            <person name="Miller A.N."/>
            <person name="Grigoriev I.V."/>
            <person name="Debuchy R."/>
            <person name="Gladieux P."/>
            <person name="Hiltunen Thoren M."/>
            <person name="Johannesson H."/>
        </authorList>
    </citation>
    <scope>NUCLEOTIDE SEQUENCE</scope>
    <source>
        <strain evidence="4">PSN293</strain>
    </source>
</reference>
<evidence type="ECO:0000313" key="5">
    <source>
        <dbReference type="Proteomes" id="UP001301769"/>
    </source>
</evidence>
<evidence type="ECO:0000256" key="2">
    <source>
        <dbReference type="SAM" id="Phobius"/>
    </source>
</evidence>
<keyword evidence="3" id="KW-0732">Signal</keyword>
<proteinExistence type="predicted"/>
<feature type="region of interest" description="Disordered" evidence="1">
    <location>
        <begin position="171"/>
        <end position="225"/>
    </location>
</feature>
<evidence type="ECO:0000256" key="1">
    <source>
        <dbReference type="SAM" id="MobiDB-lite"/>
    </source>
</evidence>
<keyword evidence="2" id="KW-1133">Transmembrane helix</keyword>
<dbReference type="AlphaFoldDB" id="A0AAN6YBH9"/>
<feature type="signal peptide" evidence="3">
    <location>
        <begin position="1"/>
        <end position="25"/>
    </location>
</feature>
<gene>
    <name evidence="4" type="ORF">QBC37DRAFT_122000</name>
</gene>
<feature type="transmembrane region" description="Helical" evidence="2">
    <location>
        <begin position="230"/>
        <end position="254"/>
    </location>
</feature>
<comment type="caution">
    <text evidence="4">The sequence shown here is derived from an EMBL/GenBank/DDBJ whole genome shotgun (WGS) entry which is preliminary data.</text>
</comment>
<keyword evidence="5" id="KW-1185">Reference proteome</keyword>
<keyword evidence="2" id="KW-0812">Transmembrane</keyword>
<feature type="region of interest" description="Disordered" evidence="1">
    <location>
        <begin position="100"/>
        <end position="125"/>
    </location>
</feature>
<evidence type="ECO:0008006" key="6">
    <source>
        <dbReference type="Google" id="ProtNLM"/>
    </source>
</evidence>
<feature type="compositionally biased region" description="Low complexity" evidence="1">
    <location>
        <begin position="209"/>
        <end position="225"/>
    </location>
</feature>
<feature type="region of interest" description="Disordered" evidence="1">
    <location>
        <begin position="284"/>
        <end position="312"/>
    </location>
</feature>
<dbReference type="Proteomes" id="UP001301769">
    <property type="component" value="Unassembled WGS sequence"/>
</dbReference>
<organism evidence="4 5">
    <name type="scientific">Rhypophila decipiens</name>
    <dbReference type="NCBI Taxonomy" id="261697"/>
    <lineage>
        <taxon>Eukaryota</taxon>
        <taxon>Fungi</taxon>
        <taxon>Dikarya</taxon>
        <taxon>Ascomycota</taxon>
        <taxon>Pezizomycotina</taxon>
        <taxon>Sordariomycetes</taxon>
        <taxon>Sordariomycetidae</taxon>
        <taxon>Sordariales</taxon>
        <taxon>Naviculisporaceae</taxon>
        <taxon>Rhypophila</taxon>
    </lineage>
</organism>
<protein>
    <recommendedName>
        <fullName evidence="6">Mid2 domain-containing protein</fullName>
    </recommendedName>
</protein>
<feature type="compositionally biased region" description="Polar residues" evidence="1">
    <location>
        <begin position="178"/>
        <end position="191"/>
    </location>
</feature>
<accession>A0AAN6YBH9</accession>
<feature type="chain" id="PRO_5042931323" description="Mid2 domain-containing protein" evidence="3">
    <location>
        <begin position="26"/>
        <end position="379"/>
    </location>
</feature>